<dbReference type="SMART" id="SM00895">
    <property type="entry name" value="FCD"/>
    <property type="match status" value="1"/>
</dbReference>
<dbReference type="GO" id="GO:0003677">
    <property type="term" value="F:DNA binding"/>
    <property type="evidence" value="ECO:0007669"/>
    <property type="project" value="UniProtKB-KW"/>
</dbReference>
<dbReference type="InterPro" id="IPR036388">
    <property type="entry name" value="WH-like_DNA-bd_sf"/>
</dbReference>
<name>A0A8J3G1W1_9PROT</name>
<dbReference type="Pfam" id="PF00392">
    <property type="entry name" value="GntR"/>
    <property type="match status" value="1"/>
</dbReference>
<reference evidence="5" key="2">
    <citation type="submission" date="2020-09" db="EMBL/GenBank/DDBJ databases">
        <authorList>
            <person name="Sun Q."/>
            <person name="Kim S."/>
        </authorList>
    </citation>
    <scope>NUCLEOTIDE SEQUENCE</scope>
    <source>
        <strain evidence="5">KCTC 32513</strain>
    </source>
</reference>
<dbReference type="InterPro" id="IPR036390">
    <property type="entry name" value="WH_DNA-bd_sf"/>
</dbReference>
<comment type="caution">
    <text evidence="5">The sequence shown here is derived from an EMBL/GenBank/DDBJ whole genome shotgun (WGS) entry which is preliminary data.</text>
</comment>
<dbReference type="Gene3D" id="1.20.120.530">
    <property type="entry name" value="GntR ligand-binding domain-like"/>
    <property type="match status" value="1"/>
</dbReference>
<dbReference type="PANTHER" id="PTHR43537">
    <property type="entry name" value="TRANSCRIPTIONAL REGULATOR, GNTR FAMILY"/>
    <property type="match status" value="1"/>
</dbReference>
<evidence type="ECO:0000313" key="6">
    <source>
        <dbReference type="Proteomes" id="UP000634004"/>
    </source>
</evidence>
<evidence type="ECO:0000259" key="4">
    <source>
        <dbReference type="PROSITE" id="PS50949"/>
    </source>
</evidence>
<evidence type="ECO:0000256" key="3">
    <source>
        <dbReference type="ARBA" id="ARBA00023163"/>
    </source>
</evidence>
<dbReference type="PANTHER" id="PTHR43537:SF5">
    <property type="entry name" value="UXU OPERON TRANSCRIPTIONAL REGULATOR"/>
    <property type="match status" value="1"/>
</dbReference>
<dbReference type="PROSITE" id="PS50949">
    <property type="entry name" value="HTH_GNTR"/>
    <property type="match status" value="1"/>
</dbReference>
<dbReference type="AlphaFoldDB" id="A0A8J3G1W1"/>
<dbReference type="Proteomes" id="UP000634004">
    <property type="component" value="Unassembled WGS sequence"/>
</dbReference>
<keyword evidence="2" id="KW-0238">DNA-binding</keyword>
<dbReference type="Gene3D" id="1.10.10.10">
    <property type="entry name" value="Winged helix-like DNA-binding domain superfamily/Winged helix DNA-binding domain"/>
    <property type="match status" value="1"/>
</dbReference>
<dbReference type="SMART" id="SM00345">
    <property type="entry name" value="HTH_GNTR"/>
    <property type="match status" value="1"/>
</dbReference>
<feature type="domain" description="HTH gntR-type" evidence="4">
    <location>
        <begin position="4"/>
        <end position="72"/>
    </location>
</feature>
<reference evidence="5" key="1">
    <citation type="journal article" date="2014" name="Int. J. Syst. Evol. Microbiol.">
        <title>Complete genome sequence of Corynebacterium casei LMG S-19264T (=DSM 44701T), isolated from a smear-ripened cheese.</title>
        <authorList>
            <consortium name="US DOE Joint Genome Institute (JGI-PGF)"/>
            <person name="Walter F."/>
            <person name="Albersmeier A."/>
            <person name="Kalinowski J."/>
            <person name="Ruckert C."/>
        </authorList>
    </citation>
    <scope>NUCLEOTIDE SEQUENCE</scope>
    <source>
        <strain evidence="5">KCTC 32513</strain>
    </source>
</reference>
<proteinExistence type="predicted"/>
<evidence type="ECO:0000256" key="2">
    <source>
        <dbReference type="ARBA" id="ARBA00023125"/>
    </source>
</evidence>
<dbReference type="GO" id="GO:0003700">
    <property type="term" value="F:DNA-binding transcription factor activity"/>
    <property type="evidence" value="ECO:0007669"/>
    <property type="project" value="InterPro"/>
</dbReference>
<dbReference type="PRINTS" id="PR00035">
    <property type="entry name" value="HTHGNTR"/>
</dbReference>
<dbReference type="SUPFAM" id="SSF46785">
    <property type="entry name" value="Winged helix' DNA-binding domain"/>
    <property type="match status" value="1"/>
</dbReference>
<dbReference type="InterPro" id="IPR011711">
    <property type="entry name" value="GntR_C"/>
</dbReference>
<sequence length="249" mass="27565">MADKRLYHQVADQIVDLIDSGAFPPGNRLPGERDLARRFDVSRVSIREAEIALQAVGRLDVRVGSGAYVLDPADGMFGVLPVVTAFELTEARALFEAETAALAAPIISKADLDHLEQLIQIMAADPDVGVLSAEEADQDFHRTIAKATNNPAITHTIENLWHMRSEAVKVQSIYTSVCEKDVRHRAQEHRNILDALKARDSVAARTAMRAHFTRMIEALLIASEAEAYRQVKQQASESRSRFLISARLD</sequence>
<gene>
    <name evidence="5" type="ORF">GCM10009069_11630</name>
</gene>
<keyword evidence="3" id="KW-0804">Transcription</keyword>
<accession>A0A8J3G1W1</accession>
<dbReference type="Pfam" id="PF07729">
    <property type="entry name" value="FCD"/>
    <property type="match status" value="1"/>
</dbReference>
<dbReference type="CDD" id="cd07377">
    <property type="entry name" value="WHTH_GntR"/>
    <property type="match status" value="1"/>
</dbReference>
<evidence type="ECO:0000256" key="1">
    <source>
        <dbReference type="ARBA" id="ARBA00023015"/>
    </source>
</evidence>
<protein>
    <submittedName>
        <fullName evidence="5">GntR family transcriptional regulator</fullName>
    </submittedName>
</protein>
<dbReference type="SUPFAM" id="SSF48008">
    <property type="entry name" value="GntR ligand-binding domain-like"/>
    <property type="match status" value="1"/>
</dbReference>
<dbReference type="InterPro" id="IPR008920">
    <property type="entry name" value="TF_FadR/GntR_C"/>
</dbReference>
<dbReference type="EMBL" id="BMZH01000003">
    <property type="protein sequence ID" value="GHA90130.1"/>
    <property type="molecule type" value="Genomic_DNA"/>
</dbReference>
<evidence type="ECO:0000313" key="5">
    <source>
        <dbReference type="EMBL" id="GHA90130.1"/>
    </source>
</evidence>
<organism evidence="5 6">
    <name type="scientific">Algimonas arctica</name>
    <dbReference type="NCBI Taxonomy" id="1479486"/>
    <lineage>
        <taxon>Bacteria</taxon>
        <taxon>Pseudomonadati</taxon>
        <taxon>Pseudomonadota</taxon>
        <taxon>Alphaproteobacteria</taxon>
        <taxon>Maricaulales</taxon>
        <taxon>Robiginitomaculaceae</taxon>
        <taxon>Algimonas</taxon>
    </lineage>
</organism>
<keyword evidence="6" id="KW-1185">Reference proteome</keyword>
<dbReference type="InterPro" id="IPR000524">
    <property type="entry name" value="Tscrpt_reg_HTH_GntR"/>
</dbReference>
<dbReference type="RefSeq" id="WP_189496354.1">
    <property type="nucleotide sequence ID" value="NZ_BMZH01000003.1"/>
</dbReference>
<keyword evidence="1" id="KW-0805">Transcription regulation</keyword>